<keyword evidence="2" id="KW-1185">Reference proteome</keyword>
<evidence type="ECO:0000313" key="2">
    <source>
        <dbReference type="Proteomes" id="UP001642483"/>
    </source>
</evidence>
<accession>A0ABP0GJI8</accession>
<dbReference type="EMBL" id="CAWYQH010000125">
    <property type="protein sequence ID" value="CAK8691882.1"/>
    <property type="molecule type" value="Genomic_DNA"/>
</dbReference>
<comment type="caution">
    <text evidence="1">The sequence shown here is derived from an EMBL/GenBank/DDBJ whole genome shotgun (WGS) entry which is preliminary data.</text>
</comment>
<organism evidence="1 2">
    <name type="scientific">Clavelina lepadiformis</name>
    <name type="common">Light-bulb sea squirt</name>
    <name type="synonym">Ascidia lepadiformis</name>
    <dbReference type="NCBI Taxonomy" id="159417"/>
    <lineage>
        <taxon>Eukaryota</taxon>
        <taxon>Metazoa</taxon>
        <taxon>Chordata</taxon>
        <taxon>Tunicata</taxon>
        <taxon>Ascidiacea</taxon>
        <taxon>Aplousobranchia</taxon>
        <taxon>Clavelinidae</taxon>
        <taxon>Clavelina</taxon>
    </lineage>
</organism>
<name>A0ABP0GJI8_CLALP</name>
<proteinExistence type="predicted"/>
<reference evidence="1 2" key="1">
    <citation type="submission" date="2024-02" db="EMBL/GenBank/DDBJ databases">
        <authorList>
            <person name="Daric V."/>
            <person name="Darras S."/>
        </authorList>
    </citation>
    <scope>NUCLEOTIDE SEQUENCE [LARGE SCALE GENOMIC DNA]</scope>
</reference>
<dbReference type="Proteomes" id="UP001642483">
    <property type="component" value="Unassembled WGS sequence"/>
</dbReference>
<protein>
    <submittedName>
        <fullName evidence="1">Uncharacterized protein</fullName>
    </submittedName>
</protein>
<evidence type="ECO:0000313" key="1">
    <source>
        <dbReference type="EMBL" id="CAK8691882.1"/>
    </source>
</evidence>
<sequence length="152" mass="17467">MNTVSRYTEDPANDASNIVNMSSFCQPCKLLFSNHNVIPQASCYTTKDCITRHLNGLFLVHRFMAVVLTRKVTRSMDRCRKHLVRKHRTETAIVWPESLTNAQLRSLPELPTHDSAECFDKLLRIITQSFDERTDNTDMLTSDLLLLDLKPS</sequence>
<gene>
    <name evidence="1" type="ORF">CVLEPA_LOCUS24628</name>
</gene>